<dbReference type="EMBL" id="LAZP02000276">
    <property type="protein sequence ID" value="PFH58604.1"/>
    <property type="molecule type" value="Genomic_DNA"/>
</dbReference>
<gene>
    <name evidence="3" type="ORF">XA68_13464</name>
</gene>
<keyword evidence="2" id="KW-0472">Membrane</keyword>
<protein>
    <recommendedName>
        <fullName evidence="5">Mid2 domain-containing protein</fullName>
    </recommendedName>
</protein>
<feature type="region of interest" description="Disordered" evidence="1">
    <location>
        <begin position="91"/>
        <end position="133"/>
    </location>
</feature>
<keyword evidence="2" id="KW-1133">Transmembrane helix</keyword>
<feature type="transmembrane region" description="Helical" evidence="2">
    <location>
        <begin position="50"/>
        <end position="70"/>
    </location>
</feature>
<dbReference type="Proteomes" id="UP000037136">
    <property type="component" value="Unassembled WGS sequence"/>
</dbReference>
<proteinExistence type="predicted"/>
<comment type="caution">
    <text evidence="3">The sequence shown here is derived from an EMBL/GenBank/DDBJ whole genome shotgun (WGS) entry which is preliminary data.</text>
</comment>
<dbReference type="AlphaFoldDB" id="A0A2A9PBM1"/>
<feature type="compositionally biased region" description="Polar residues" evidence="1">
    <location>
        <begin position="113"/>
        <end position="133"/>
    </location>
</feature>
<accession>A0A2A9PBM1</accession>
<keyword evidence="4" id="KW-1185">Reference proteome</keyword>
<name>A0A2A9PBM1_OPHUN</name>
<evidence type="ECO:0000256" key="2">
    <source>
        <dbReference type="SAM" id="Phobius"/>
    </source>
</evidence>
<evidence type="ECO:0000256" key="1">
    <source>
        <dbReference type="SAM" id="MobiDB-lite"/>
    </source>
</evidence>
<keyword evidence="2" id="KW-0812">Transmembrane</keyword>
<reference evidence="3 4" key="1">
    <citation type="journal article" date="2015" name="BMC Genomics">
        <title>Gene expression during zombie ant biting behavior reflects the complexity underlying fungal parasitic behavioral manipulation.</title>
        <authorList>
            <person name="de Bekker C."/>
            <person name="Ohm R.A."/>
            <person name="Loreto R.G."/>
            <person name="Sebastian A."/>
            <person name="Albert I."/>
            <person name="Merrow M."/>
            <person name="Brachmann A."/>
            <person name="Hughes D.P."/>
        </authorList>
    </citation>
    <scope>NUCLEOTIDE SEQUENCE [LARGE SCALE GENOMIC DNA]</scope>
    <source>
        <strain evidence="3 4">SC16a</strain>
    </source>
</reference>
<reference evidence="3 4" key="2">
    <citation type="journal article" date="2017" name="Sci. Rep.">
        <title>Ant-infecting Ophiocordyceps genomes reveal a high diversity of potential behavioral manipulation genes and a possible major role for enterotoxins.</title>
        <authorList>
            <person name="de Bekker C."/>
            <person name="Ohm R.A."/>
            <person name="Evans H.C."/>
            <person name="Brachmann A."/>
            <person name="Hughes D.P."/>
        </authorList>
    </citation>
    <scope>NUCLEOTIDE SEQUENCE [LARGE SCALE GENOMIC DNA]</scope>
    <source>
        <strain evidence="3 4">SC16a</strain>
    </source>
</reference>
<evidence type="ECO:0000313" key="4">
    <source>
        <dbReference type="Proteomes" id="UP000037136"/>
    </source>
</evidence>
<organism evidence="3 4">
    <name type="scientific">Ophiocordyceps unilateralis</name>
    <name type="common">Zombie-ant fungus</name>
    <name type="synonym">Torrubia unilateralis</name>
    <dbReference type="NCBI Taxonomy" id="268505"/>
    <lineage>
        <taxon>Eukaryota</taxon>
        <taxon>Fungi</taxon>
        <taxon>Dikarya</taxon>
        <taxon>Ascomycota</taxon>
        <taxon>Pezizomycotina</taxon>
        <taxon>Sordariomycetes</taxon>
        <taxon>Hypocreomycetidae</taxon>
        <taxon>Hypocreales</taxon>
        <taxon>Ophiocordycipitaceae</taxon>
        <taxon>Ophiocordyceps</taxon>
    </lineage>
</organism>
<evidence type="ECO:0000313" key="3">
    <source>
        <dbReference type="EMBL" id="PFH58604.1"/>
    </source>
</evidence>
<sequence length="133" mass="14081">MTTIEIVTITNSDGSKVEQTSTARITTTPGLNAGTATPEKSSMSTKTRNTIIGVVVGIGGAIALGALFLLGRRMWWGKKKSEESDGLMDYDMAVTGGEKPDRGSAAARGPRSPFQSTLENYHQPTQVNASSNF</sequence>
<dbReference type="STRING" id="268505.A0A2A9PBM1"/>
<dbReference type="OrthoDB" id="5425782at2759"/>
<evidence type="ECO:0008006" key="5">
    <source>
        <dbReference type="Google" id="ProtNLM"/>
    </source>
</evidence>